<evidence type="ECO:0008006" key="5">
    <source>
        <dbReference type="Google" id="ProtNLM"/>
    </source>
</evidence>
<dbReference type="STRING" id="445961.IW15_20680"/>
<evidence type="ECO:0000313" key="4">
    <source>
        <dbReference type="Proteomes" id="UP000028705"/>
    </source>
</evidence>
<feature type="region of interest" description="Disordered" evidence="1">
    <location>
        <begin position="29"/>
        <end position="48"/>
    </location>
</feature>
<dbReference type="PROSITE" id="PS51257">
    <property type="entry name" value="PROKAR_LIPOPROTEIN"/>
    <property type="match status" value="1"/>
</dbReference>
<dbReference type="OrthoDB" id="5526158at2"/>
<accession>A0A086A0H9</accession>
<dbReference type="RefSeq" id="WP_034715220.1">
    <property type="nucleotide sequence ID" value="NZ_JPRH01000012.1"/>
</dbReference>
<organism evidence="3 4">
    <name type="scientific">Chryseobacterium soli</name>
    <dbReference type="NCBI Taxonomy" id="445961"/>
    <lineage>
        <taxon>Bacteria</taxon>
        <taxon>Pseudomonadati</taxon>
        <taxon>Bacteroidota</taxon>
        <taxon>Flavobacteriia</taxon>
        <taxon>Flavobacteriales</taxon>
        <taxon>Weeksellaceae</taxon>
        <taxon>Chryseobacterium group</taxon>
        <taxon>Chryseobacterium</taxon>
    </lineage>
</organism>
<keyword evidence="4" id="KW-1185">Reference proteome</keyword>
<sequence length="150" mass="16393">MKNLFIKIPLLVLCTSLTVISCKTQTPATENLPKDISERPADESSQKYDQAQLDKLKATINSEISKEKCTGNTDEWASAPMGSKACGGPKSYIAYPKKLEASILPKIEDYNNKEKDFNTKFGITSDCTLVGEPAGIRCVNGKAEVIYPAQ</sequence>
<gene>
    <name evidence="3" type="ORF">IW15_20680</name>
</gene>
<reference evidence="3 4" key="1">
    <citation type="submission" date="2014-07" db="EMBL/GenBank/DDBJ databases">
        <title>Genome of Chryseobacterium soli DSM 19298.</title>
        <authorList>
            <person name="Stropko S.J."/>
            <person name="Pipes S.E."/>
            <person name="Newman J."/>
        </authorList>
    </citation>
    <scope>NUCLEOTIDE SEQUENCE [LARGE SCALE GENOMIC DNA]</scope>
    <source>
        <strain evidence="3 4">DSM 19298</strain>
    </source>
</reference>
<evidence type="ECO:0000256" key="1">
    <source>
        <dbReference type="SAM" id="MobiDB-lite"/>
    </source>
</evidence>
<proteinExistence type="predicted"/>
<feature type="compositionally biased region" description="Basic and acidic residues" evidence="1">
    <location>
        <begin position="32"/>
        <end position="48"/>
    </location>
</feature>
<evidence type="ECO:0000313" key="3">
    <source>
        <dbReference type="EMBL" id="KFF10193.1"/>
    </source>
</evidence>
<dbReference type="Proteomes" id="UP000028705">
    <property type="component" value="Unassembled WGS sequence"/>
</dbReference>
<evidence type="ECO:0000256" key="2">
    <source>
        <dbReference type="SAM" id="SignalP"/>
    </source>
</evidence>
<dbReference type="AlphaFoldDB" id="A0A086A0H9"/>
<comment type="caution">
    <text evidence="3">The sequence shown here is derived from an EMBL/GenBank/DDBJ whole genome shotgun (WGS) entry which is preliminary data.</text>
</comment>
<protein>
    <recommendedName>
        <fullName evidence="5">Lipoprotein</fullName>
    </recommendedName>
</protein>
<feature type="chain" id="PRO_5001801913" description="Lipoprotein" evidence="2">
    <location>
        <begin position="22"/>
        <end position="150"/>
    </location>
</feature>
<dbReference type="EMBL" id="JPRH01000012">
    <property type="protein sequence ID" value="KFF10193.1"/>
    <property type="molecule type" value="Genomic_DNA"/>
</dbReference>
<keyword evidence="2" id="KW-0732">Signal</keyword>
<feature type="signal peptide" evidence="2">
    <location>
        <begin position="1"/>
        <end position="21"/>
    </location>
</feature>
<name>A0A086A0H9_9FLAO</name>
<dbReference type="eggNOG" id="ENOG50332IT">
    <property type="taxonomic scope" value="Bacteria"/>
</dbReference>